<dbReference type="GeneID" id="98054709"/>
<dbReference type="Proteomes" id="UP000549695">
    <property type="component" value="Unassembled WGS sequence"/>
</dbReference>
<evidence type="ECO:0000313" key="1">
    <source>
        <dbReference type="EMBL" id="NYG04765.1"/>
    </source>
</evidence>
<comment type="caution">
    <text evidence="1">The sequence shown here is derived from an EMBL/GenBank/DDBJ whole genome shotgun (WGS) entry which is preliminary data.</text>
</comment>
<reference evidence="1 2" key="1">
    <citation type="submission" date="2020-07" db="EMBL/GenBank/DDBJ databases">
        <title>Sequencing the genomes of 1000 actinobacteria strains.</title>
        <authorList>
            <person name="Klenk H.-P."/>
        </authorList>
    </citation>
    <scope>NUCLEOTIDE SEQUENCE [LARGE SCALE GENOMIC DNA]</scope>
    <source>
        <strain evidence="1 2">DSM 44749</strain>
    </source>
</reference>
<evidence type="ECO:0008006" key="3">
    <source>
        <dbReference type="Google" id="ProtNLM"/>
    </source>
</evidence>
<evidence type="ECO:0000313" key="2">
    <source>
        <dbReference type="Proteomes" id="UP000549695"/>
    </source>
</evidence>
<keyword evidence="2" id="KW-1185">Reference proteome</keyword>
<protein>
    <recommendedName>
        <fullName evidence="3">Transcriptional regulator, AbiEi antitoxin, Type IV TA system</fullName>
    </recommendedName>
</protein>
<dbReference type="AlphaFoldDB" id="A0A852WER7"/>
<accession>A0A852WER7</accession>
<organism evidence="1 2">
    <name type="scientific">Pseudonocardia alni</name>
    <name type="common">Amycolata alni</name>
    <dbReference type="NCBI Taxonomy" id="33907"/>
    <lineage>
        <taxon>Bacteria</taxon>
        <taxon>Bacillati</taxon>
        <taxon>Actinomycetota</taxon>
        <taxon>Actinomycetes</taxon>
        <taxon>Pseudonocardiales</taxon>
        <taxon>Pseudonocardiaceae</taxon>
        <taxon>Pseudonocardia</taxon>
    </lineage>
</organism>
<sequence>MPRRSAPSPAEVLSELREPVVPVRELERLGLDRRTIARRCRPGGPWRSLCPGVVKLSNGSVVRDDRQRAALIVAGPDAMLTGLDALHLHGVRTAPSPHGPVHVLVPHDRRRGRWSVVRTERTRRLPVPGARRHPVAPVVRAAVDAARCSRDRDFVRDLFADLLQHGHGTIDELREELAVCSSRGVALPRAVLGEMTAGVRSVAEARARKLVLRSGLPVPRSNVRLTDRRGVLIAVVDFWWPEAGLAWEIDSIEFHLSPEDYARTVRRRAALSRHGVVVVQTLPSDLRRRPAEIVDELRRCHARALAQPRPDVVHLDDAA</sequence>
<dbReference type="RefSeq" id="WP_073574141.1">
    <property type="nucleotide sequence ID" value="NZ_BAAAJZ010000007.1"/>
</dbReference>
<proteinExistence type="predicted"/>
<name>A0A852WER7_PSEA5</name>
<gene>
    <name evidence="1" type="ORF">HDA37_005050</name>
</gene>
<dbReference type="EMBL" id="JACCCZ010000001">
    <property type="protein sequence ID" value="NYG04765.1"/>
    <property type="molecule type" value="Genomic_DNA"/>
</dbReference>